<dbReference type="Gene3D" id="3.30.565.10">
    <property type="entry name" value="Histidine kinase-like ATPase, C-terminal domain"/>
    <property type="match status" value="1"/>
</dbReference>
<dbReference type="SMART" id="SM00388">
    <property type="entry name" value="HisKA"/>
    <property type="match status" value="1"/>
</dbReference>
<protein>
    <recommendedName>
        <fullName evidence="2">histidine kinase</fullName>
        <ecNumber evidence="2">2.7.13.3</ecNumber>
    </recommendedName>
</protein>
<keyword evidence="4" id="KW-0808">Transferase</keyword>
<dbReference type="Pfam" id="PF00512">
    <property type="entry name" value="HisKA"/>
    <property type="match status" value="1"/>
</dbReference>
<keyword evidence="5" id="KW-0418">Kinase</keyword>
<dbReference type="InterPro" id="IPR003661">
    <property type="entry name" value="HisK_dim/P_dom"/>
</dbReference>
<reference evidence="8 9" key="1">
    <citation type="submission" date="2022-04" db="EMBL/GenBank/DDBJ databases">
        <title>Spirosoma sp. strain RP8 genome sequencing and assembly.</title>
        <authorList>
            <person name="Jung Y."/>
        </authorList>
    </citation>
    <scope>NUCLEOTIDE SEQUENCE [LARGE SCALE GENOMIC DNA]</scope>
    <source>
        <strain evidence="8 9">RP8</strain>
    </source>
</reference>
<evidence type="ECO:0000313" key="9">
    <source>
        <dbReference type="Proteomes" id="UP001202180"/>
    </source>
</evidence>
<dbReference type="InterPro" id="IPR003594">
    <property type="entry name" value="HATPase_dom"/>
</dbReference>
<dbReference type="InterPro" id="IPR013656">
    <property type="entry name" value="PAS_4"/>
</dbReference>
<dbReference type="InterPro" id="IPR036097">
    <property type="entry name" value="HisK_dim/P_sf"/>
</dbReference>
<evidence type="ECO:0000313" key="8">
    <source>
        <dbReference type="EMBL" id="MCK8495135.1"/>
    </source>
</evidence>
<dbReference type="SUPFAM" id="SSF55874">
    <property type="entry name" value="ATPase domain of HSP90 chaperone/DNA topoisomerase II/histidine kinase"/>
    <property type="match status" value="1"/>
</dbReference>
<evidence type="ECO:0000256" key="3">
    <source>
        <dbReference type="ARBA" id="ARBA00022553"/>
    </source>
</evidence>
<organism evidence="8 9">
    <name type="scientific">Spirosoma liriopis</name>
    <dbReference type="NCBI Taxonomy" id="2937440"/>
    <lineage>
        <taxon>Bacteria</taxon>
        <taxon>Pseudomonadati</taxon>
        <taxon>Bacteroidota</taxon>
        <taxon>Cytophagia</taxon>
        <taxon>Cytophagales</taxon>
        <taxon>Cytophagaceae</taxon>
        <taxon>Spirosoma</taxon>
    </lineage>
</organism>
<keyword evidence="9" id="KW-1185">Reference proteome</keyword>
<dbReference type="InterPro" id="IPR000014">
    <property type="entry name" value="PAS"/>
</dbReference>
<dbReference type="Gene3D" id="3.30.450.20">
    <property type="entry name" value="PAS domain"/>
    <property type="match status" value="2"/>
</dbReference>
<dbReference type="Proteomes" id="UP001202180">
    <property type="component" value="Unassembled WGS sequence"/>
</dbReference>
<name>A0ABT0HSI1_9BACT</name>
<dbReference type="EMBL" id="JALPRF010000006">
    <property type="protein sequence ID" value="MCK8495135.1"/>
    <property type="molecule type" value="Genomic_DNA"/>
</dbReference>
<dbReference type="InterPro" id="IPR000700">
    <property type="entry name" value="PAS-assoc_C"/>
</dbReference>
<dbReference type="SMART" id="SM00387">
    <property type="entry name" value="HATPase_c"/>
    <property type="match status" value="1"/>
</dbReference>
<evidence type="ECO:0000256" key="5">
    <source>
        <dbReference type="ARBA" id="ARBA00022777"/>
    </source>
</evidence>
<dbReference type="Gene3D" id="3.30.450.40">
    <property type="match status" value="1"/>
</dbReference>
<evidence type="ECO:0000256" key="1">
    <source>
        <dbReference type="ARBA" id="ARBA00000085"/>
    </source>
</evidence>
<dbReference type="SMART" id="SM00086">
    <property type="entry name" value="PAC"/>
    <property type="match status" value="2"/>
</dbReference>
<evidence type="ECO:0000256" key="2">
    <source>
        <dbReference type="ARBA" id="ARBA00012438"/>
    </source>
</evidence>
<dbReference type="SUPFAM" id="SSF55785">
    <property type="entry name" value="PYP-like sensor domain (PAS domain)"/>
    <property type="match status" value="2"/>
</dbReference>
<comment type="catalytic activity">
    <reaction evidence="1">
        <text>ATP + protein L-histidine = ADP + protein N-phospho-L-histidine.</text>
        <dbReference type="EC" id="2.7.13.3"/>
    </reaction>
</comment>
<dbReference type="PRINTS" id="PR00344">
    <property type="entry name" value="BCTRLSENSOR"/>
</dbReference>
<dbReference type="Pfam" id="PF08447">
    <property type="entry name" value="PAS_3"/>
    <property type="match status" value="1"/>
</dbReference>
<evidence type="ECO:0000259" key="6">
    <source>
        <dbReference type="PROSITE" id="PS50109"/>
    </source>
</evidence>
<dbReference type="SUPFAM" id="SSF47384">
    <property type="entry name" value="Homodimeric domain of signal transducing histidine kinase"/>
    <property type="match status" value="1"/>
</dbReference>
<dbReference type="InterPro" id="IPR036890">
    <property type="entry name" value="HATPase_C_sf"/>
</dbReference>
<dbReference type="Gene3D" id="1.10.287.130">
    <property type="match status" value="1"/>
</dbReference>
<proteinExistence type="predicted"/>
<sequence length="691" mass="77525">MNNPLSSAEEGERLAALDSYTILDSLPEQDYEDITLLASQICQTPVALISLVDAERQWFKSNRGLSFRQTPRDQSFCAQNLANSAGPLIVEDARLDDRFRANPLVTGDPHIVFYAGEPLVDENGMVLGSLCVLDSQVRQLDAGQLTALKILGKQVVNLLTARRKALQETMLRRQLQASEARFRSLIEQSPVAICLFVGRDMHIEIANDQMIQYWGKGNSVLGKTLREAVPELEDQPFLTILDQVYTTGVPYVGRNMRTDLVVNGILKTSYFDFTYQPIRDANGAIYAIMELAIDVTEEITLRQQYQQTQKALQNAVDLSQLGIWKIDVATQTAEFSKVVEDWVGSTEPLTLQAAISAIDPEDLPQFEAAFRQAQFIESGGKLEVEYRLKNNTSGQVYWLHSMGQTEFDDKGNPVSIFGFSRDVTQDRALQLTLENQVRERTQELWHANQDLQRSNANLQQFAYVASHDLQEPLRKIQSFSTLLTQQLNGYQNESVMDHLQRITRAGARMSTLIKDLLTYSRIETRRQAFSQVSLGSIVEGVLSVLDWEIQQQGATILVDELPVVKGDTMQLSQLFQNLLTNALKFVAPDKTPQIRIEYAYLALDDLPAEVRPSSQVPSYHQISVVDQGVGFDIRFLDRIFQVFQRLHKKNEFPGTGIGLAICQRVVENHGGSISAHSTLGEGATFSVYLPA</sequence>
<evidence type="ECO:0000259" key="7">
    <source>
        <dbReference type="PROSITE" id="PS50113"/>
    </source>
</evidence>
<dbReference type="PANTHER" id="PTHR43304:SF1">
    <property type="entry name" value="PAC DOMAIN-CONTAINING PROTEIN"/>
    <property type="match status" value="1"/>
</dbReference>
<dbReference type="CDD" id="cd00130">
    <property type="entry name" value="PAS"/>
    <property type="match status" value="1"/>
</dbReference>
<dbReference type="InterPro" id="IPR052162">
    <property type="entry name" value="Sensor_kinase/Photoreceptor"/>
</dbReference>
<accession>A0ABT0HSI1</accession>
<dbReference type="NCBIfam" id="TIGR00229">
    <property type="entry name" value="sensory_box"/>
    <property type="match status" value="1"/>
</dbReference>
<evidence type="ECO:0000256" key="4">
    <source>
        <dbReference type="ARBA" id="ARBA00022679"/>
    </source>
</evidence>
<dbReference type="InterPro" id="IPR005467">
    <property type="entry name" value="His_kinase_dom"/>
</dbReference>
<gene>
    <name evidence="8" type="ORF">M0L20_24900</name>
</gene>
<dbReference type="Pfam" id="PF08448">
    <property type="entry name" value="PAS_4"/>
    <property type="match status" value="1"/>
</dbReference>
<keyword evidence="8" id="KW-0067">ATP-binding</keyword>
<dbReference type="PROSITE" id="PS50113">
    <property type="entry name" value="PAC"/>
    <property type="match status" value="1"/>
</dbReference>
<dbReference type="CDD" id="cd00082">
    <property type="entry name" value="HisKA"/>
    <property type="match status" value="1"/>
</dbReference>
<dbReference type="RefSeq" id="WP_248479820.1">
    <property type="nucleotide sequence ID" value="NZ_JALPRF010000006.1"/>
</dbReference>
<dbReference type="PANTHER" id="PTHR43304">
    <property type="entry name" value="PHYTOCHROME-LIKE PROTEIN CPH1"/>
    <property type="match status" value="1"/>
</dbReference>
<dbReference type="InterPro" id="IPR013655">
    <property type="entry name" value="PAS_fold_3"/>
</dbReference>
<dbReference type="InterPro" id="IPR029016">
    <property type="entry name" value="GAF-like_dom_sf"/>
</dbReference>
<dbReference type="PROSITE" id="PS50109">
    <property type="entry name" value="HIS_KIN"/>
    <property type="match status" value="1"/>
</dbReference>
<dbReference type="Pfam" id="PF02518">
    <property type="entry name" value="HATPase_c"/>
    <property type="match status" value="1"/>
</dbReference>
<keyword evidence="8" id="KW-0547">Nucleotide-binding</keyword>
<keyword evidence="3" id="KW-0597">Phosphoprotein</keyword>
<dbReference type="SUPFAM" id="SSF55781">
    <property type="entry name" value="GAF domain-like"/>
    <property type="match status" value="1"/>
</dbReference>
<dbReference type="EC" id="2.7.13.3" evidence="2"/>
<comment type="caution">
    <text evidence="8">The sequence shown here is derived from an EMBL/GenBank/DDBJ whole genome shotgun (WGS) entry which is preliminary data.</text>
</comment>
<feature type="domain" description="Histidine kinase" evidence="6">
    <location>
        <begin position="464"/>
        <end position="691"/>
    </location>
</feature>
<dbReference type="InterPro" id="IPR004358">
    <property type="entry name" value="Sig_transdc_His_kin-like_C"/>
</dbReference>
<dbReference type="InterPro" id="IPR001610">
    <property type="entry name" value="PAC"/>
</dbReference>
<dbReference type="InterPro" id="IPR035965">
    <property type="entry name" value="PAS-like_dom_sf"/>
</dbReference>
<dbReference type="GO" id="GO:0005524">
    <property type="term" value="F:ATP binding"/>
    <property type="evidence" value="ECO:0007669"/>
    <property type="project" value="UniProtKB-KW"/>
</dbReference>
<feature type="domain" description="PAC" evidence="7">
    <location>
        <begin position="382"/>
        <end position="435"/>
    </location>
</feature>
<dbReference type="SMART" id="SM00091">
    <property type="entry name" value="PAS"/>
    <property type="match status" value="2"/>
</dbReference>